<evidence type="ECO:0000313" key="3">
    <source>
        <dbReference type="EMBL" id="QII46746.1"/>
    </source>
</evidence>
<dbReference type="KEGG" id="mut:GVT53_19355"/>
<gene>
    <name evidence="3" type="ORF">GVT53_19355</name>
</gene>
<evidence type="ECO:0000259" key="2">
    <source>
        <dbReference type="Pfam" id="PF03779"/>
    </source>
</evidence>
<dbReference type="InterPro" id="IPR005530">
    <property type="entry name" value="SPW"/>
</dbReference>
<keyword evidence="4" id="KW-1185">Reference proteome</keyword>
<sequence length="123" mass="13742">MWAKFINIILGLWLIVAPSILGYTTAASDNGHIVGPIIITFSTISLWEATDNVRKWNYPFGLWLLLSPFVLGYELPFAIASDIVVGIAVLVLSSINITFKNRYGGGWSSLWKKNPDHSKEEFN</sequence>
<dbReference type="Pfam" id="PF03779">
    <property type="entry name" value="SPW"/>
    <property type="match status" value="1"/>
</dbReference>
<accession>A0A6G7J7F2</accession>
<dbReference type="AlphaFoldDB" id="A0A6G7J7F2"/>
<proteinExistence type="predicted"/>
<dbReference type="EMBL" id="CP049616">
    <property type="protein sequence ID" value="QII46746.1"/>
    <property type="molecule type" value="Genomic_DNA"/>
</dbReference>
<organism evidence="3 4">
    <name type="scientific">Flagellimonas oceani</name>
    <dbReference type="NCBI Taxonomy" id="2698672"/>
    <lineage>
        <taxon>Bacteria</taxon>
        <taxon>Pseudomonadati</taxon>
        <taxon>Bacteroidota</taxon>
        <taxon>Flavobacteriia</taxon>
        <taxon>Flavobacteriales</taxon>
        <taxon>Flavobacteriaceae</taxon>
        <taxon>Flagellimonas</taxon>
    </lineage>
</organism>
<keyword evidence="1" id="KW-1133">Transmembrane helix</keyword>
<feature type="domain" description="SPW repeat-containing integral membrane" evidence="2">
    <location>
        <begin position="2"/>
        <end position="93"/>
    </location>
</feature>
<protein>
    <recommendedName>
        <fullName evidence="2">SPW repeat-containing integral membrane domain-containing protein</fullName>
    </recommendedName>
</protein>
<feature type="transmembrane region" description="Helical" evidence="1">
    <location>
        <begin position="56"/>
        <end position="73"/>
    </location>
</feature>
<keyword evidence="1" id="KW-0472">Membrane</keyword>
<name>A0A6G7J7F2_9FLAO</name>
<feature type="transmembrane region" description="Helical" evidence="1">
    <location>
        <begin position="32"/>
        <end position="49"/>
    </location>
</feature>
<evidence type="ECO:0000256" key="1">
    <source>
        <dbReference type="SAM" id="Phobius"/>
    </source>
</evidence>
<keyword evidence="1" id="KW-0812">Transmembrane</keyword>
<dbReference type="RefSeq" id="WP_166250116.1">
    <property type="nucleotide sequence ID" value="NZ_CP049616.1"/>
</dbReference>
<feature type="transmembrane region" description="Helical" evidence="1">
    <location>
        <begin position="79"/>
        <end position="99"/>
    </location>
</feature>
<dbReference type="Proteomes" id="UP000502928">
    <property type="component" value="Chromosome"/>
</dbReference>
<reference evidence="3 4" key="1">
    <citation type="submission" date="2020-02" db="EMBL/GenBank/DDBJ databases">
        <title>Complete genome of Muricauda sp. 501str8.</title>
        <authorList>
            <person name="Dong B."/>
            <person name="Zhu S."/>
            <person name="Yang J."/>
            <person name="Chen J."/>
        </authorList>
    </citation>
    <scope>NUCLEOTIDE SEQUENCE [LARGE SCALE GENOMIC DNA]</scope>
    <source>
        <strain evidence="3 4">501str8</strain>
    </source>
</reference>
<evidence type="ECO:0000313" key="4">
    <source>
        <dbReference type="Proteomes" id="UP000502928"/>
    </source>
</evidence>